<sequence length="259" mass="29717">MTYKLEDVLTPDMFNMEYENVQLVTKDKAKLYCYLKHARGIVIWFHGNAFNHGSELRAVKELYHHGLVALTVEYRGYGHNKGVPGEMGIRLDAQAAVDYVKNHPILCKLPIILYGQGLGAAVAIYTASKNRDRISALIIENTYTSIPDLLRRPISWMCTQKRWSSSTLPRLPAILPILVLSGRMDEYLPYTHMDDLWNIARTRGRSESSKGVPNEEYRPPPNDMFKAFPLGSHYYTCDEPGYWETIFEFLDPFIVHTIT</sequence>
<evidence type="ECO:0000259" key="1">
    <source>
        <dbReference type="Pfam" id="PF12146"/>
    </source>
</evidence>
<organism evidence="2">
    <name type="scientific">Psilocybe cubensis</name>
    <name type="common">Psychedelic mushroom</name>
    <name type="synonym">Stropharia cubensis</name>
    <dbReference type="NCBI Taxonomy" id="181762"/>
    <lineage>
        <taxon>Eukaryota</taxon>
        <taxon>Fungi</taxon>
        <taxon>Dikarya</taxon>
        <taxon>Basidiomycota</taxon>
        <taxon>Agaricomycotina</taxon>
        <taxon>Agaricomycetes</taxon>
        <taxon>Agaricomycetidae</taxon>
        <taxon>Agaricales</taxon>
        <taxon>Agaricineae</taxon>
        <taxon>Strophariaceae</taxon>
        <taxon>Psilocybe</taxon>
    </lineage>
</organism>
<evidence type="ECO:0000313" key="2">
    <source>
        <dbReference type="EMBL" id="KAG5169807.1"/>
    </source>
</evidence>
<dbReference type="Pfam" id="PF12146">
    <property type="entry name" value="Hydrolase_4"/>
    <property type="match status" value="1"/>
</dbReference>
<dbReference type="PANTHER" id="PTHR12277:SF81">
    <property type="entry name" value="PROTEIN ABHD13"/>
    <property type="match status" value="1"/>
</dbReference>
<gene>
    <name evidence="2" type="ORF">JR316_004187</name>
</gene>
<dbReference type="InterPro" id="IPR029058">
    <property type="entry name" value="AB_hydrolase_fold"/>
</dbReference>
<proteinExistence type="predicted"/>
<dbReference type="GO" id="GO:0008474">
    <property type="term" value="F:palmitoyl-(protein) hydrolase activity"/>
    <property type="evidence" value="ECO:0007669"/>
    <property type="project" value="TreeGrafter"/>
</dbReference>
<accession>A0A8H7XZ60</accession>
<dbReference type="AlphaFoldDB" id="A0A8H7XZ60"/>
<feature type="domain" description="Serine aminopeptidase S33" evidence="1">
    <location>
        <begin position="37"/>
        <end position="173"/>
    </location>
</feature>
<dbReference type="GO" id="GO:0016020">
    <property type="term" value="C:membrane"/>
    <property type="evidence" value="ECO:0007669"/>
    <property type="project" value="TreeGrafter"/>
</dbReference>
<dbReference type="PANTHER" id="PTHR12277">
    <property type="entry name" value="ALPHA/BETA HYDROLASE DOMAIN-CONTAINING PROTEIN"/>
    <property type="match status" value="1"/>
</dbReference>
<dbReference type="EMBL" id="JAFIQS010000004">
    <property type="protein sequence ID" value="KAG5169807.1"/>
    <property type="molecule type" value="Genomic_DNA"/>
</dbReference>
<comment type="caution">
    <text evidence="2">The sequence shown here is derived from an EMBL/GenBank/DDBJ whole genome shotgun (WGS) entry which is preliminary data.</text>
</comment>
<dbReference type="SUPFAM" id="SSF53474">
    <property type="entry name" value="alpha/beta-Hydrolases"/>
    <property type="match status" value="1"/>
</dbReference>
<dbReference type="InterPro" id="IPR022742">
    <property type="entry name" value="Hydrolase_4"/>
</dbReference>
<name>A0A8H7XZ60_PSICU</name>
<protein>
    <recommendedName>
        <fullName evidence="1">Serine aminopeptidase S33 domain-containing protein</fullName>
    </recommendedName>
</protein>
<dbReference type="Gene3D" id="3.40.50.1820">
    <property type="entry name" value="alpha/beta hydrolase"/>
    <property type="match status" value="1"/>
</dbReference>
<reference evidence="2" key="1">
    <citation type="submission" date="2021-02" db="EMBL/GenBank/DDBJ databases">
        <title>Psilocybe cubensis genome.</title>
        <authorList>
            <person name="Mckernan K.J."/>
            <person name="Crawford S."/>
            <person name="Trippe A."/>
            <person name="Kane L.T."/>
            <person name="Mclaughlin S."/>
        </authorList>
    </citation>
    <scope>NUCLEOTIDE SEQUENCE [LARGE SCALE GENOMIC DNA]</scope>
    <source>
        <strain evidence="2">MGC-MH-2018</strain>
    </source>
</reference>